<evidence type="ECO:0000256" key="4">
    <source>
        <dbReference type="ARBA" id="ARBA00004406"/>
    </source>
</evidence>
<dbReference type="GO" id="GO:0016705">
    <property type="term" value="F:oxidoreductase activity, acting on paired donors, with incorporation or reduction of molecular oxygen"/>
    <property type="evidence" value="ECO:0007669"/>
    <property type="project" value="InterPro"/>
</dbReference>
<evidence type="ECO:0000256" key="5">
    <source>
        <dbReference type="ARBA" id="ARBA00010617"/>
    </source>
</evidence>
<evidence type="ECO:0000256" key="1">
    <source>
        <dbReference type="ARBA" id="ARBA00001971"/>
    </source>
</evidence>
<gene>
    <name evidence="16" type="ORF">PVAND_015559</name>
</gene>
<dbReference type="Proteomes" id="UP001107558">
    <property type="component" value="Chromosome 4"/>
</dbReference>
<name>A0A9J6BDG4_POLVA</name>
<accession>A0A9J6BDG4</accession>
<comment type="caution">
    <text evidence="16">The sequence shown here is derived from an EMBL/GenBank/DDBJ whole genome shotgun (WGS) entry which is preliminary data.</text>
</comment>
<protein>
    <recommendedName>
        <fullName evidence="18">Cytochrome P450 monooxygenase</fullName>
    </recommendedName>
</protein>
<dbReference type="AlphaFoldDB" id="A0A9J6BDG4"/>
<keyword evidence="12 15" id="KW-0503">Monooxygenase</keyword>
<dbReference type="FunFam" id="1.10.630.10:FF:000042">
    <property type="entry name" value="Cytochrome P450"/>
    <property type="match status" value="1"/>
</dbReference>
<dbReference type="InterPro" id="IPR002403">
    <property type="entry name" value="Cyt_P450_E_grp-IV"/>
</dbReference>
<evidence type="ECO:0000256" key="14">
    <source>
        <dbReference type="PIRSR" id="PIRSR602403-1"/>
    </source>
</evidence>
<reference evidence="16" key="1">
    <citation type="submission" date="2021-03" db="EMBL/GenBank/DDBJ databases">
        <title>Chromosome level genome of the anhydrobiotic midge Polypedilum vanderplanki.</title>
        <authorList>
            <person name="Yoshida Y."/>
            <person name="Kikawada T."/>
            <person name="Gusev O."/>
        </authorList>
    </citation>
    <scope>NUCLEOTIDE SEQUENCE</scope>
    <source>
        <strain evidence="16">NIAS01</strain>
        <tissue evidence="16">Whole body or cell culture</tissue>
    </source>
</reference>
<dbReference type="InterPro" id="IPR050476">
    <property type="entry name" value="Insect_CytP450_Detox"/>
</dbReference>
<comment type="similarity">
    <text evidence="5 15">Belongs to the cytochrome P450 family.</text>
</comment>
<sequence length="528" mass="61553">MSITLIFIWILIFLFWFVYRKYKKNFDEFESYGLKYMKPWEGVGSFFKIMLLKITMFDAVEDFYRKFSGQKVAPALSILNQRVFLIRDPTIIKQIAIKDFDHFVNHDKTVDENLDPVIGKNLFTLRDESWRKMRNSLSPIFTSSKMKMMFGILSETADDFVDFCNEKLESEGKIEIDCKSIFVRFAVDGISTAVLGFKADCLRNEKSQVYEMVQKIIKPPSSGIFKILIFVFAKWLYKLLKLKVLPPDVYEFFKAAIVNVMKEREEKGIFRPDVIELLMRAKRGQLAAADKNNEVNEAELSNFSANPEYEVKSKNSIIWTDDHFIAQGHLFFSAGLATSSVVLETVAYYLAVNKNYQNEIIKEVDAVENPTYEAIHKMKFLDMFISEVLRLWASPFLNRECNKDYKMDFGDGIVINVKNGDFVQFPVWSIHHDEKYFPNPEVFDPYRFSDERKGEILNYYMPFGIGPRICIASRFALMEVKVLIFKILSKFTFEACEKTPKKLKAKPSLTEFQFTEDIIVELKPRDGK</sequence>
<dbReference type="EMBL" id="JADBJN010000004">
    <property type="protein sequence ID" value="KAG5667582.1"/>
    <property type="molecule type" value="Genomic_DNA"/>
</dbReference>
<dbReference type="Gene3D" id="1.10.630.10">
    <property type="entry name" value="Cytochrome P450"/>
    <property type="match status" value="1"/>
</dbReference>
<comment type="cofactor">
    <cofactor evidence="1 14">
        <name>heme</name>
        <dbReference type="ChEBI" id="CHEBI:30413"/>
    </cofactor>
</comment>
<proteinExistence type="inferred from homology"/>
<dbReference type="GO" id="GO:0005789">
    <property type="term" value="C:endoplasmic reticulum membrane"/>
    <property type="evidence" value="ECO:0007669"/>
    <property type="project" value="UniProtKB-SubCell"/>
</dbReference>
<keyword evidence="17" id="KW-1185">Reference proteome</keyword>
<dbReference type="GO" id="GO:0005506">
    <property type="term" value="F:iron ion binding"/>
    <property type="evidence" value="ECO:0007669"/>
    <property type="project" value="InterPro"/>
</dbReference>
<comment type="function">
    <text evidence="2">May be involved in the metabolism of insect hormones and in the breakdown of synthetic insecticides.</text>
</comment>
<keyword evidence="13" id="KW-0472">Membrane</keyword>
<dbReference type="PRINTS" id="PR00385">
    <property type="entry name" value="P450"/>
</dbReference>
<dbReference type="GO" id="GO:0004497">
    <property type="term" value="F:monooxygenase activity"/>
    <property type="evidence" value="ECO:0007669"/>
    <property type="project" value="UniProtKB-KW"/>
</dbReference>
<keyword evidence="6 14" id="KW-0349">Heme</keyword>
<evidence type="ECO:0000256" key="15">
    <source>
        <dbReference type="RuleBase" id="RU000461"/>
    </source>
</evidence>
<evidence type="ECO:0000256" key="12">
    <source>
        <dbReference type="ARBA" id="ARBA00023033"/>
    </source>
</evidence>
<dbReference type="PRINTS" id="PR00465">
    <property type="entry name" value="EP450IV"/>
</dbReference>
<organism evidence="16 17">
    <name type="scientific">Polypedilum vanderplanki</name>
    <name type="common">Sleeping chironomid midge</name>
    <dbReference type="NCBI Taxonomy" id="319348"/>
    <lineage>
        <taxon>Eukaryota</taxon>
        <taxon>Metazoa</taxon>
        <taxon>Ecdysozoa</taxon>
        <taxon>Arthropoda</taxon>
        <taxon>Hexapoda</taxon>
        <taxon>Insecta</taxon>
        <taxon>Pterygota</taxon>
        <taxon>Neoptera</taxon>
        <taxon>Endopterygota</taxon>
        <taxon>Diptera</taxon>
        <taxon>Nematocera</taxon>
        <taxon>Chironomoidea</taxon>
        <taxon>Chironomidae</taxon>
        <taxon>Chironominae</taxon>
        <taxon>Polypedilum</taxon>
        <taxon>Polypedilum</taxon>
    </lineage>
</organism>
<dbReference type="PROSITE" id="PS00086">
    <property type="entry name" value="CYTOCHROME_P450"/>
    <property type="match status" value="1"/>
</dbReference>
<dbReference type="InterPro" id="IPR001128">
    <property type="entry name" value="Cyt_P450"/>
</dbReference>
<dbReference type="GO" id="GO:0020037">
    <property type="term" value="F:heme binding"/>
    <property type="evidence" value="ECO:0007669"/>
    <property type="project" value="InterPro"/>
</dbReference>
<keyword evidence="8" id="KW-0256">Endoplasmic reticulum</keyword>
<evidence type="ECO:0000256" key="8">
    <source>
        <dbReference type="ARBA" id="ARBA00022824"/>
    </source>
</evidence>
<evidence type="ECO:0000256" key="3">
    <source>
        <dbReference type="ARBA" id="ARBA00004174"/>
    </source>
</evidence>
<dbReference type="SUPFAM" id="SSF48264">
    <property type="entry name" value="Cytochrome P450"/>
    <property type="match status" value="1"/>
</dbReference>
<evidence type="ECO:0000256" key="11">
    <source>
        <dbReference type="ARBA" id="ARBA00023004"/>
    </source>
</evidence>
<dbReference type="CDD" id="cd11056">
    <property type="entry name" value="CYP6-like"/>
    <property type="match status" value="1"/>
</dbReference>
<dbReference type="OrthoDB" id="2789670at2759"/>
<dbReference type="PANTHER" id="PTHR24292:SF54">
    <property type="entry name" value="CYP9F3-RELATED"/>
    <property type="match status" value="1"/>
</dbReference>
<dbReference type="Pfam" id="PF00067">
    <property type="entry name" value="p450"/>
    <property type="match status" value="1"/>
</dbReference>
<evidence type="ECO:0000313" key="16">
    <source>
        <dbReference type="EMBL" id="KAG5667582.1"/>
    </source>
</evidence>
<dbReference type="InterPro" id="IPR017972">
    <property type="entry name" value="Cyt_P450_CS"/>
</dbReference>
<keyword evidence="9" id="KW-0492">Microsome</keyword>
<comment type="subcellular location">
    <subcellularLocation>
        <location evidence="4">Endoplasmic reticulum membrane</location>
        <topology evidence="4">Peripheral membrane protein</topology>
    </subcellularLocation>
    <subcellularLocation>
        <location evidence="3">Microsome membrane</location>
        <topology evidence="3">Peripheral membrane protein</topology>
    </subcellularLocation>
</comment>
<feature type="binding site" description="axial binding residue" evidence="14">
    <location>
        <position position="470"/>
    </location>
    <ligand>
        <name>heme</name>
        <dbReference type="ChEBI" id="CHEBI:30413"/>
    </ligand>
    <ligandPart>
        <name>Fe</name>
        <dbReference type="ChEBI" id="CHEBI:18248"/>
    </ligandPart>
</feature>
<keyword evidence="10 15" id="KW-0560">Oxidoreductase</keyword>
<evidence type="ECO:0000256" key="9">
    <source>
        <dbReference type="ARBA" id="ARBA00022848"/>
    </source>
</evidence>
<evidence type="ECO:0000256" key="6">
    <source>
        <dbReference type="ARBA" id="ARBA00022617"/>
    </source>
</evidence>
<dbReference type="InterPro" id="IPR036396">
    <property type="entry name" value="Cyt_P450_sf"/>
</dbReference>
<evidence type="ECO:0000313" key="17">
    <source>
        <dbReference type="Proteomes" id="UP001107558"/>
    </source>
</evidence>
<dbReference type="PANTHER" id="PTHR24292">
    <property type="entry name" value="CYTOCHROME P450"/>
    <property type="match status" value="1"/>
</dbReference>
<evidence type="ECO:0000256" key="2">
    <source>
        <dbReference type="ARBA" id="ARBA00003690"/>
    </source>
</evidence>
<keyword evidence="11 14" id="KW-0408">Iron</keyword>
<evidence type="ECO:0000256" key="10">
    <source>
        <dbReference type="ARBA" id="ARBA00023002"/>
    </source>
</evidence>
<evidence type="ECO:0000256" key="7">
    <source>
        <dbReference type="ARBA" id="ARBA00022723"/>
    </source>
</evidence>
<keyword evidence="7 14" id="KW-0479">Metal-binding</keyword>
<evidence type="ECO:0008006" key="18">
    <source>
        <dbReference type="Google" id="ProtNLM"/>
    </source>
</evidence>
<evidence type="ECO:0000256" key="13">
    <source>
        <dbReference type="ARBA" id="ARBA00023136"/>
    </source>
</evidence>